<evidence type="ECO:0000313" key="10">
    <source>
        <dbReference type="Proteomes" id="UP000000844"/>
    </source>
</evidence>
<keyword evidence="4" id="KW-0378">Hydrolase</keyword>
<dbReference type="InterPro" id="IPR000383">
    <property type="entry name" value="Xaa-Pro-like_dom"/>
</dbReference>
<dbReference type="PANTHER" id="PTHR43335:SF4">
    <property type="entry name" value="ABC TRANSPORTER, ATP-BINDING PROTEIN"/>
    <property type="match status" value="1"/>
</dbReference>
<dbReference type="STRING" id="446470.Snas_0440"/>
<dbReference type="InterPro" id="IPR027417">
    <property type="entry name" value="P-loop_NTPase"/>
</dbReference>
<comment type="similarity">
    <text evidence="1">Belongs to the ABC transporter superfamily.</text>
</comment>
<dbReference type="PROSITE" id="PS00211">
    <property type="entry name" value="ABC_TRANSPORTER_1"/>
    <property type="match status" value="1"/>
</dbReference>
<dbReference type="SUPFAM" id="SSF49785">
    <property type="entry name" value="Galactose-binding domain-like"/>
    <property type="match status" value="1"/>
</dbReference>
<dbReference type="eggNOG" id="COG2936">
    <property type="taxonomic scope" value="Bacteria"/>
</dbReference>
<dbReference type="Pfam" id="PF02129">
    <property type="entry name" value="Peptidase_S15"/>
    <property type="match status" value="1"/>
</dbReference>
<dbReference type="Gene3D" id="3.40.50.300">
    <property type="entry name" value="P-loop containing nucleotide triphosphate hydrolases"/>
    <property type="match status" value="1"/>
</dbReference>
<gene>
    <name evidence="9" type="ordered locus">Snas_0440</name>
</gene>
<feature type="region of interest" description="Disordered" evidence="6">
    <location>
        <begin position="396"/>
        <end position="427"/>
    </location>
</feature>
<dbReference type="PROSITE" id="PS50893">
    <property type="entry name" value="ABC_TRANSPORTER_2"/>
    <property type="match status" value="1"/>
</dbReference>
<keyword evidence="10" id="KW-1185">Reference proteome</keyword>
<dbReference type="HOGENOM" id="CLU_013104_0_0_11"/>
<dbReference type="InterPro" id="IPR003593">
    <property type="entry name" value="AAA+_ATPase"/>
</dbReference>
<evidence type="ECO:0000256" key="5">
    <source>
        <dbReference type="ARBA" id="ARBA00022840"/>
    </source>
</evidence>
<protein>
    <submittedName>
        <fullName evidence="9">ABC transporter related protein</fullName>
    </submittedName>
</protein>
<accession>D3Q4J5</accession>
<dbReference type="GO" id="GO:0016887">
    <property type="term" value="F:ATP hydrolysis activity"/>
    <property type="evidence" value="ECO:0007669"/>
    <property type="project" value="InterPro"/>
</dbReference>
<dbReference type="Pfam" id="PF08530">
    <property type="entry name" value="PepX_C"/>
    <property type="match status" value="1"/>
</dbReference>
<dbReference type="GO" id="GO:0005524">
    <property type="term" value="F:ATP binding"/>
    <property type="evidence" value="ECO:0007669"/>
    <property type="project" value="UniProtKB-KW"/>
</dbReference>
<keyword evidence="7" id="KW-0472">Membrane</keyword>
<evidence type="ECO:0000256" key="3">
    <source>
        <dbReference type="ARBA" id="ARBA00022741"/>
    </source>
</evidence>
<keyword evidence="3" id="KW-0547">Nucleotide-binding</keyword>
<dbReference type="InterPro" id="IPR017871">
    <property type="entry name" value="ABC_transporter-like_CS"/>
</dbReference>
<dbReference type="InterPro" id="IPR013736">
    <property type="entry name" value="Xaa-Pro_dipept_C"/>
</dbReference>
<keyword evidence="7" id="KW-0812">Transmembrane</keyword>
<feature type="transmembrane region" description="Helical" evidence="7">
    <location>
        <begin position="589"/>
        <end position="613"/>
    </location>
</feature>
<dbReference type="SMART" id="SM00939">
    <property type="entry name" value="PepX_C"/>
    <property type="match status" value="1"/>
</dbReference>
<evidence type="ECO:0000256" key="7">
    <source>
        <dbReference type="SAM" id="Phobius"/>
    </source>
</evidence>
<evidence type="ECO:0000313" key="9">
    <source>
        <dbReference type="EMBL" id="ADD40155.1"/>
    </source>
</evidence>
<dbReference type="InterPro" id="IPR003439">
    <property type="entry name" value="ABC_transporter-like_ATP-bd"/>
</dbReference>
<dbReference type="Pfam" id="PF00005">
    <property type="entry name" value="ABC_tran"/>
    <property type="match status" value="1"/>
</dbReference>
<keyword evidence="5" id="KW-0067">ATP-binding</keyword>
<keyword evidence="7" id="KW-1133">Transmembrane helix</keyword>
<dbReference type="EMBL" id="CP001778">
    <property type="protein sequence ID" value="ADD40155.1"/>
    <property type="molecule type" value="Genomic_DNA"/>
</dbReference>
<dbReference type="Proteomes" id="UP000000844">
    <property type="component" value="Chromosome"/>
</dbReference>
<evidence type="ECO:0000256" key="6">
    <source>
        <dbReference type="SAM" id="MobiDB-lite"/>
    </source>
</evidence>
<dbReference type="GO" id="GO:0008239">
    <property type="term" value="F:dipeptidyl-peptidase activity"/>
    <property type="evidence" value="ECO:0007669"/>
    <property type="project" value="InterPro"/>
</dbReference>
<dbReference type="SUPFAM" id="SSF52540">
    <property type="entry name" value="P-loop containing nucleoside triphosphate hydrolases"/>
    <property type="match status" value="1"/>
</dbReference>
<dbReference type="AlphaFoldDB" id="D3Q4J5"/>
<dbReference type="PANTHER" id="PTHR43335">
    <property type="entry name" value="ABC TRANSPORTER, ATP-BINDING PROTEIN"/>
    <property type="match status" value="1"/>
</dbReference>
<evidence type="ECO:0000256" key="4">
    <source>
        <dbReference type="ARBA" id="ARBA00022801"/>
    </source>
</evidence>
<dbReference type="SUPFAM" id="SSF53474">
    <property type="entry name" value="alpha/beta-Hydrolases"/>
    <property type="match status" value="1"/>
</dbReference>
<dbReference type="OrthoDB" id="9804819at2"/>
<sequence>MRVWVRSKLRVLKARKRSRWVTVVVIVLALVGGVGVWWWATSPPPHTTEDLRIAVDGKEPTKLDARLYLPETQPAPAVLLSHGFGGTKDTVVEEAEQLVAQGYVVLTYTARGFGDSGGKIHMNAPDYEVNDASQLLDFLADRDEVKRDGADDPQVAAVGASYGGALSLLLAGHDDRVDAIVPQVTWNSLADSLFPNGTGDGDGVFKQSWAGLFYANGLGAVAPQQEAPDGEESSAEPGQQGQVPPQPGVLPTGENPACGRWADDVCEMYQDIAATGRISESAKKLLDASSPQSILDKIEAPTLLVQGQADTLFDLNQANANAKGITEAPVKVAWFSGGHDAMGTESDQNHVEVLTGEWLYHYLRGEGDKPDDSFTFSRISGVTSSSIDLATLGMTTPKYPGMEGSTSPATEDVKGREEQTIASPPGGTPAAISTIPAFGQLASLPGAGIARDIPGQFAMAETEPIADEPVDVVGSPKVRLKVASDSGEAVLFVKLYDVADTGEATLPNGLIAPVRLTGLESDIDTAEEVEVELPGIVRRVEPGHKLRVVVATSDQAYAGPQDPAEYTVQIRPEVELPQTPASPLPSQDAAWHTALIVLLVGIPVAIVAAIVIARLRHRRTDRSVEAETADTPLVVRGLRKVYGDGFVAVDGVDYQVQRGQVMGLLGPNGAGKTTTLRVLMGLLQPTEGEIRVFGHQVTPGAPVLSRLGALVEGPGLLPHLSGIDNLKMYWRSTGRPWEDARIDRVVEIADLGDRINRKVGRYSHGMKQRIAIAQAMLGLPELLVLDEPTDGLDPPQIAEMRRVLHDYASDGRAVLVSSHLLAEVEQTCTHVVVMSRGKVVAAGPVADIIGTGEGHRLEDAFLELVEQK</sequence>
<dbReference type="Gene3D" id="2.60.120.260">
    <property type="entry name" value="Galactose-binding domain-like"/>
    <property type="match status" value="1"/>
</dbReference>
<proteinExistence type="inferred from homology"/>
<feature type="domain" description="ABC transporter" evidence="8">
    <location>
        <begin position="633"/>
        <end position="861"/>
    </location>
</feature>
<organism evidence="9 10">
    <name type="scientific">Stackebrandtia nassauensis (strain DSM 44728 / CIP 108903 / NRRL B-16338 / NBRC 102104 / LLR-40K-21)</name>
    <dbReference type="NCBI Taxonomy" id="446470"/>
    <lineage>
        <taxon>Bacteria</taxon>
        <taxon>Bacillati</taxon>
        <taxon>Actinomycetota</taxon>
        <taxon>Actinomycetes</taxon>
        <taxon>Glycomycetales</taxon>
        <taxon>Glycomycetaceae</taxon>
        <taxon>Stackebrandtia</taxon>
    </lineage>
</organism>
<dbReference type="InterPro" id="IPR008979">
    <property type="entry name" value="Galactose-bd-like_sf"/>
</dbReference>
<dbReference type="SMART" id="SM00382">
    <property type="entry name" value="AAA"/>
    <property type="match status" value="1"/>
</dbReference>
<dbReference type="InterPro" id="IPR029058">
    <property type="entry name" value="AB_hydrolase_fold"/>
</dbReference>
<evidence type="ECO:0000256" key="1">
    <source>
        <dbReference type="ARBA" id="ARBA00005417"/>
    </source>
</evidence>
<name>D3Q4J5_STANL</name>
<dbReference type="Gene3D" id="3.40.50.1820">
    <property type="entry name" value="alpha/beta hydrolase"/>
    <property type="match status" value="1"/>
</dbReference>
<feature type="region of interest" description="Disordered" evidence="6">
    <location>
        <begin position="223"/>
        <end position="256"/>
    </location>
</feature>
<reference evidence="9 10" key="1">
    <citation type="journal article" date="2009" name="Stand. Genomic Sci.">
        <title>Complete genome sequence of Stackebrandtia nassauensis type strain (LLR-40K-21).</title>
        <authorList>
            <person name="Munk C."/>
            <person name="Lapidus A."/>
            <person name="Copeland A."/>
            <person name="Jando M."/>
            <person name="Mayilraj S."/>
            <person name="Glavina Del Rio T."/>
            <person name="Nolan M."/>
            <person name="Chen F."/>
            <person name="Lucas S."/>
            <person name="Tice H."/>
            <person name="Cheng J.F."/>
            <person name="Han C."/>
            <person name="Detter J.C."/>
            <person name="Bruce D."/>
            <person name="Goodwin L."/>
            <person name="Chain P."/>
            <person name="Pitluck S."/>
            <person name="Goker M."/>
            <person name="Ovchinikova G."/>
            <person name="Pati A."/>
            <person name="Ivanova N."/>
            <person name="Mavromatis K."/>
            <person name="Chen A."/>
            <person name="Palaniappan K."/>
            <person name="Land M."/>
            <person name="Hauser L."/>
            <person name="Chang Y.J."/>
            <person name="Jeffries C.D."/>
            <person name="Bristow J."/>
            <person name="Eisen J.A."/>
            <person name="Markowitz V."/>
            <person name="Hugenholtz P."/>
            <person name="Kyrpides N.C."/>
            <person name="Klenk H.P."/>
        </authorList>
    </citation>
    <scope>NUCLEOTIDE SEQUENCE [LARGE SCALE GENOMIC DNA]</scope>
    <source>
        <strain evidence="10">DSM 44728 / CIP 108903 / NRRL B-16338 / NBRC 102104 / LLR-40K-21</strain>
    </source>
</reference>
<evidence type="ECO:0000259" key="8">
    <source>
        <dbReference type="PROSITE" id="PS50893"/>
    </source>
</evidence>
<evidence type="ECO:0000256" key="2">
    <source>
        <dbReference type="ARBA" id="ARBA00022448"/>
    </source>
</evidence>
<dbReference type="eggNOG" id="COG1131">
    <property type="taxonomic scope" value="Bacteria"/>
</dbReference>
<keyword evidence="2" id="KW-0813">Transport</keyword>
<dbReference type="KEGG" id="sna:Snas_0440"/>
<feature type="transmembrane region" description="Helical" evidence="7">
    <location>
        <begin position="20"/>
        <end position="40"/>
    </location>
</feature>